<keyword evidence="2" id="KW-0812">Transmembrane</keyword>
<dbReference type="PROSITE" id="PS51459">
    <property type="entry name" value="FIDO"/>
    <property type="match status" value="1"/>
</dbReference>
<organism evidence="4 5">
    <name type="scientific">Lasiosphaeria hispida</name>
    <dbReference type="NCBI Taxonomy" id="260671"/>
    <lineage>
        <taxon>Eukaryota</taxon>
        <taxon>Fungi</taxon>
        <taxon>Dikarya</taxon>
        <taxon>Ascomycota</taxon>
        <taxon>Pezizomycotina</taxon>
        <taxon>Sordariomycetes</taxon>
        <taxon>Sordariomycetidae</taxon>
        <taxon>Sordariales</taxon>
        <taxon>Lasiosphaeriaceae</taxon>
        <taxon>Lasiosphaeria</taxon>
    </lineage>
</organism>
<proteinExistence type="predicted"/>
<keyword evidence="5" id="KW-1185">Reference proteome</keyword>
<feature type="active site" evidence="1">
    <location>
        <position position="125"/>
    </location>
</feature>
<dbReference type="AlphaFoldDB" id="A0AAJ0HW31"/>
<dbReference type="PANTHER" id="PTHR13504:SF38">
    <property type="entry name" value="FIDO DOMAIN-CONTAINING PROTEIN"/>
    <property type="match status" value="1"/>
</dbReference>
<reference evidence="4" key="2">
    <citation type="submission" date="2023-06" db="EMBL/GenBank/DDBJ databases">
        <authorList>
            <consortium name="Lawrence Berkeley National Laboratory"/>
            <person name="Haridas S."/>
            <person name="Hensen N."/>
            <person name="Bonometti L."/>
            <person name="Westerberg I."/>
            <person name="Brannstrom I.O."/>
            <person name="Guillou S."/>
            <person name="Cros-Aarteil S."/>
            <person name="Calhoun S."/>
            <person name="Kuo A."/>
            <person name="Mondo S."/>
            <person name="Pangilinan J."/>
            <person name="Riley R."/>
            <person name="Labutti K."/>
            <person name="Andreopoulos B."/>
            <person name="Lipzen A."/>
            <person name="Chen C."/>
            <person name="Yanf M."/>
            <person name="Daum C."/>
            <person name="Ng V."/>
            <person name="Clum A."/>
            <person name="Steindorff A."/>
            <person name="Ohm R."/>
            <person name="Martin F."/>
            <person name="Silar P."/>
            <person name="Natvig D."/>
            <person name="Lalanne C."/>
            <person name="Gautier V."/>
            <person name="Ament-Velasquez S.L."/>
            <person name="Kruys A."/>
            <person name="Hutchinson M.I."/>
            <person name="Powell A.J."/>
            <person name="Barry K."/>
            <person name="Miller A.N."/>
            <person name="Grigoriev I.V."/>
            <person name="Debuchy R."/>
            <person name="Gladieux P."/>
            <person name="Thoren M.H."/>
            <person name="Johannesson H."/>
        </authorList>
    </citation>
    <scope>NUCLEOTIDE SEQUENCE</scope>
    <source>
        <strain evidence="4">CBS 955.72</strain>
    </source>
</reference>
<evidence type="ECO:0000259" key="3">
    <source>
        <dbReference type="PROSITE" id="PS51459"/>
    </source>
</evidence>
<feature type="transmembrane region" description="Helical" evidence="2">
    <location>
        <begin position="6"/>
        <end position="26"/>
    </location>
</feature>
<dbReference type="InterPro" id="IPR040198">
    <property type="entry name" value="Fido_containing"/>
</dbReference>
<gene>
    <name evidence="4" type="ORF">B0T25DRAFT_562782</name>
</gene>
<dbReference type="SUPFAM" id="SSF140931">
    <property type="entry name" value="Fic-like"/>
    <property type="match status" value="1"/>
</dbReference>
<sequence length="208" mass="23408">MAMMIAAMLLTIITVAVVMTMLNMLLDHEKTYRHLTYAFVAWKQDLGEDLIEETHEILTKGIPIIDQGFPNIASEEYGGVYRTVVVGAGDSNFSVPKSIPEQMKKNTIDPFSIATKYSMEFVQIHSFRDGNGRMCPMILNTILCRYLGIIVPIGEQGEERSDYMGIKVRASQNMDGLGEFATFVLQRGVTRMREMKKLTGKAKAEKRT</sequence>
<dbReference type="InterPro" id="IPR036597">
    <property type="entry name" value="Fido-like_dom_sf"/>
</dbReference>
<comment type="caution">
    <text evidence="4">The sequence shown here is derived from an EMBL/GenBank/DDBJ whole genome shotgun (WGS) entry which is preliminary data.</text>
</comment>
<evidence type="ECO:0000256" key="1">
    <source>
        <dbReference type="PIRSR" id="PIRSR640198-1"/>
    </source>
</evidence>
<dbReference type="InterPro" id="IPR003812">
    <property type="entry name" value="Fido"/>
</dbReference>
<dbReference type="EMBL" id="JAUIQD010000001">
    <property type="protein sequence ID" value="KAK3363801.1"/>
    <property type="molecule type" value="Genomic_DNA"/>
</dbReference>
<keyword evidence="2" id="KW-0472">Membrane</keyword>
<protein>
    <submittedName>
        <fullName evidence="4">Fido domain-containing protein</fullName>
    </submittedName>
</protein>
<evidence type="ECO:0000313" key="5">
    <source>
        <dbReference type="Proteomes" id="UP001275084"/>
    </source>
</evidence>
<dbReference type="Pfam" id="PF02661">
    <property type="entry name" value="Fic"/>
    <property type="match status" value="1"/>
</dbReference>
<evidence type="ECO:0000313" key="4">
    <source>
        <dbReference type="EMBL" id="KAK3363801.1"/>
    </source>
</evidence>
<accession>A0AAJ0HW31</accession>
<keyword evidence="2" id="KW-1133">Transmembrane helix</keyword>
<dbReference type="Gene3D" id="1.10.3290.10">
    <property type="entry name" value="Fido-like domain"/>
    <property type="match status" value="1"/>
</dbReference>
<dbReference type="Proteomes" id="UP001275084">
    <property type="component" value="Unassembled WGS sequence"/>
</dbReference>
<name>A0AAJ0HW31_9PEZI</name>
<evidence type="ECO:0000256" key="2">
    <source>
        <dbReference type="SAM" id="Phobius"/>
    </source>
</evidence>
<dbReference type="PANTHER" id="PTHR13504">
    <property type="entry name" value="FIDO DOMAIN-CONTAINING PROTEIN DDB_G0283145"/>
    <property type="match status" value="1"/>
</dbReference>
<reference evidence="4" key="1">
    <citation type="journal article" date="2023" name="Mol. Phylogenet. Evol.">
        <title>Genome-scale phylogeny and comparative genomics of the fungal order Sordariales.</title>
        <authorList>
            <person name="Hensen N."/>
            <person name="Bonometti L."/>
            <person name="Westerberg I."/>
            <person name="Brannstrom I.O."/>
            <person name="Guillou S."/>
            <person name="Cros-Aarteil S."/>
            <person name="Calhoun S."/>
            <person name="Haridas S."/>
            <person name="Kuo A."/>
            <person name="Mondo S."/>
            <person name="Pangilinan J."/>
            <person name="Riley R."/>
            <person name="LaButti K."/>
            <person name="Andreopoulos B."/>
            <person name="Lipzen A."/>
            <person name="Chen C."/>
            <person name="Yan M."/>
            <person name="Daum C."/>
            <person name="Ng V."/>
            <person name="Clum A."/>
            <person name="Steindorff A."/>
            <person name="Ohm R.A."/>
            <person name="Martin F."/>
            <person name="Silar P."/>
            <person name="Natvig D.O."/>
            <person name="Lalanne C."/>
            <person name="Gautier V."/>
            <person name="Ament-Velasquez S.L."/>
            <person name="Kruys A."/>
            <person name="Hutchinson M.I."/>
            <person name="Powell A.J."/>
            <person name="Barry K."/>
            <person name="Miller A.N."/>
            <person name="Grigoriev I.V."/>
            <person name="Debuchy R."/>
            <person name="Gladieux P."/>
            <person name="Hiltunen Thoren M."/>
            <person name="Johannesson H."/>
        </authorList>
    </citation>
    <scope>NUCLEOTIDE SEQUENCE</scope>
    <source>
        <strain evidence="4">CBS 955.72</strain>
    </source>
</reference>
<feature type="domain" description="Fido" evidence="3">
    <location>
        <begin position="46"/>
        <end position="186"/>
    </location>
</feature>